<dbReference type="InterPro" id="IPR035992">
    <property type="entry name" value="Ricin_B-like_lectins"/>
</dbReference>
<proteinExistence type="inferred from homology"/>
<accession>B3PKR2</accession>
<keyword evidence="2 6" id="KW-0732">Signal</keyword>
<dbReference type="SUPFAM" id="SSF75005">
    <property type="entry name" value="Arabinanase/levansucrase/invertase"/>
    <property type="match status" value="1"/>
</dbReference>
<dbReference type="SUPFAM" id="SSF50370">
    <property type="entry name" value="Ricin B-like lectins"/>
    <property type="match status" value="2"/>
</dbReference>
<dbReference type="InterPro" id="IPR006710">
    <property type="entry name" value="Glyco_hydro_43"/>
</dbReference>
<evidence type="ECO:0000256" key="1">
    <source>
        <dbReference type="ARBA" id="ARBA00009865"/>
    </source>
</evidence>
<sequence length="624" mass="67622">MDAVFFSALRRALVLLCVLFPLLGHAQTTFNNPLFANGADPWVQFYQGNYYALTTTWTSQIAMRKSPTLAGLASATPTYIWSDTTASRCCNFWAFEMHRLNGPSGWRWYIIYTAGISGDLGGQRNHVLESEGDDPMGPYRYRGTPMSSTWNIDGTYLEHNGSLYLLWSEWQGAYQTLFIQAMSNPWTVTGSRVAIASPAYSWELVGANVNEAPVVLKRNGRTFVIYSASSCSTADYKLGQLELTGTNPLLASSWAKTTAPVFQQANGVYGPGHNGFFTSPDGTENWIAYHANASASQGCGDTRSLRAQKFTWNSNGTPNFGSPVATSTAIAVPSGDNGPLTTVVRGATVQLVNRNSGLCLGINSNSTSGGAAAVLRNCSASSSQWVLDYAASGFYRLSNSNSGQFLEIGNCSGSDGAASNQWPWLNNTCQQWSLDTTSDGWLRLTNRNSNKVLDAAYCGVSENTAVQQWSWLSNACQEWRIQPVGTVAIVSAQSGKAVEVPNCSSASNLVLNQYEWLDTNCQKWTFTHTDNGYYQVKPLHNSSACMQVSGSSTSAGTSLVQGSCSGNAAQWRLLPQADGTLRFTARHSGLSLDIMNCSIANGATLNQYTWLNNLCQKFSLRAAN</sequence>
<feature type="domain" description="Ricin B lectin" evidence="7">
    <location>
        <begin position="520"/>
        <end position="608"/>
    </location>
</feature>
<dbReference type="CDD" id="cd18820">
    <property type="entry name" value="GH43_LbAraf43-like"/>
    <property type="match status" value="1"/>
</dbReference>
<dbReference type="EMBL" id="CP000934">
    <property type="protein sequence ID" value="ACE82950.1"/>
    <property type="molecule type" value="Genomic_DNA"/>
</dbReference>
<dbReference type="EC" id="3.2.1.55" evidence="8"/>
<dbReference type="CAZy" id="CBM13">
    <property type="family name" value="Carbohydrate-Binding Module Family 13"/>
</dbReference>
<dbReference type="GO" id="GO:0005975">
    <property type="term" value="P:carbohydrate metabolic process"/>
    <property type="evidence" value="ECO:0007669"/>
    <property type="project" value="InterPro"/>
</dbReference>
<dbReference type="Gene3D" id="2.115.10.20">
    <property type="entry name" value="Glycosyl hydrolase domain, family 43"/>
    <property type="match status" value="1"/>
</dbReference>
<keyword evidence="4 8" id="KW-0326">Glycosidase</keyword>
<evidence type="ECO:0000256" key="5">
    <source>
        <dbReference type="PIRSR" id="PIRSR606710-2"/>
    </source>
</evidence>
<evidence type="ECO:0000256" key="6">
    <source>
        <dbReference type="SAM" id="SignalP"/>
    </source>
</evidence>
<dbReference type="InterPro" id="IPR023296">
    <property type="entry name" value="Glyco_hydro_beta-prop_sf"/>
</dbReference>
<gene>
    <name evidence="8" type="primary">abf43M</name>
    <name evidence="8" type="ordered locus">CJA_0819</name>
</gene>
<dbReference type="PANTHER" id="PTHR43817:SF1">
    <property type="entry name" value="HYDROLASE, FAMILY 43, PUTATIVE (AFU_ORTHOLOGUE AFUA_3G01660)-RELATED"/>
    <property type="match status" value="1"/>
</dbReference>
<dbReference type="STRING" id="498211.CJA_0819"/>
<evidence type="ECO:0000313" key="8">
    <source>
        <dbReference type="EMBL" id="ACE82950.1"/>
    </source>
</evidence>
<dbReference type="KEGG" id="cja:CJA_0819"/>
<reference evidence="8 9" key="1">
    <citation type="journal article" date="2008" name="J. Bacteriol.">
        <title>Insights into plant cell wall degradation from the genome sequence of the soil bacterium Cellvibrio japonicus.</title>
        <authorList>
            <person name="Deboy R.T."/>
            <person name="Mongodin E.F."/>
            <person name="Fouts D.E."/>
            <person name="Tailford L.E."/>
            <person name="Khouri H."/>
            <person name="Emerson J.B."/>
            <person name="Mohamoud Y."/>
            <person name="Watkins K."/>
            <person name="Henrissat B."/>
            <person name="Gilbert H.J."/>
            <person name="Nelson K.E."/>
        </authorList>
    </citation>
    <scope>NUCLEOTIDE SEQUENCE [LARGE SCALE GENOMIC DNA]</scope>
    <source>
        <strain evidence="8 9">Ueda107</strain>
    </source>
</reference>
<dbReference type="CDD" id="cd00161">
    <property type="entry name" value="beta-trefoil_Ricin-like"/>
    <property type="match status" value="2"/>
</dbReference>
<dbReference type="eggNOG" id="COG3940">
    <property type="taxonomic scope" value="Bacteria"/>
</dbReference>
<dbReference type="GO" id="GO:0046556">
    <property type="term" value="F:alpha-L-arabinofuranosidase activity"/>
    <property type="evidence" value="ECO:0007669"/>
    <property type="project" value="UniProtKB-EC"/>
</dbReference>
<dbReference type="Gene3D" id="2.80.10.50">
    <property type="match status" value="4"/>
</dbReference>
<dbReference type="PROSITE" id="PS50231">
    <property type="entry name" value="RICIN_B_LECTIN"/>
    <property type="match status" value="1"/>
</dbReference>
<dbReference type="CAZy" id="GH43">
    <property type="family name" value="Glycoside Hydrolase Family 43"/>
</dbReference>
<feature type="chain" id="PRO_5002794209" evidence="6">
    <location>
        <begin position="27"/>
        <end position="624"/>
    </location>
</feature>
<dbReference type="Pfam" id="PF14200">
    <property type="entry name" value="RicinB_lectin_2"/>
    <property type="match status" value="2"/>
</dbReference>
<organism evidence="8 9">
    <name type="scientific">Cellvibrio japonicus (strain Ueda107)</name>
    <name type="common">Pseudomonas fluorescens subsp. cellulosa</name>
    <dbReference type="NCBI Taxonomy" id="498211"/>
    <lineage>
        <taxon>Bacteria</taxon>
        <taxon>Pseudomonadati</taxon>
        <taxon>Pseudomonadota</taxon>
        <taxon>Gammaproteobacteria</taxon>
        <taxon>Cellvibrionales</taxon>
        <taxon>Cellvibrionaceae</taxon>
        <taxon>Cellvibrio</taxon>
    </lineage>
</organism>
<evidence type="ECO:0000256" key="2">
    <source>
        <dbReference type="ARBA" id="ARBA00022729"/>
    </source>
</evidence>
<protein>
    <submittedName>
        <fullName evidence="8">Alpha-L-arabinfuranosidase, putative, abf43M</fullName>
        <ecNumber evidence="8">3.2.1.55</ecNumber>
    </submittedName>
</protein>
<comment type="similarity">
    <text evidence="1">Belongs to the glycosyl hydrolase 43 family.</text>
</comment>
<evidence type="ECO:0000313" key="9">
    <source>
        <dbReference type="Proteomes" id="UP000001036"/>
    </source>
</evidence>
<feature type="site" description="Important for catalytic activity, responsible for pKa modulation of the active site Glu and correct orientation of both the proton donor and substrate" evidence="5">
    <location>
        <position position="153"/>
    </location>
</feature>
<dbReference type="Proteomes" id="UP000001036">
    <property type="component" value="Chromosome"/>
</dbReference>
<keyword evidence="9" id="KW-1185">Reference proteome</keyword>
<feature type="domain" description="Ricin B lectin" evidence="7">
    <location>
        <begin position="383"/>
        <end position="469"/>
    </location>
</feature>
<dbReference type="CDD" id="cd23457">
    <property type="entry name" value="beta-trefoil_Ricin_SaAF-like"/>
    <property type="match status" value="1"/>
</dbReference>
<dbReference type="PANTHER" id="PTHR43817">
    <property type="entry name" value="GLYCOSYL HYDROLASE"/>
    <property type="match status" value="1"/>
</dbReference>
<dbReference type="AlphaFoldDB" id="B3PKR2"/>
<name>B3PKR2_CELJU</name>
<keyword evidence="3 8" id="KW-0378">Hydrolase</keyword>
<dbReference type="Pfam" id="PF04616">
    <property type="entry name" value="Glyco_hydro_43"/>
    <property type="match status" value="1"/>
</dbReference>
<feature type="signal peptide" evidence="6">
    <location>
        <begin position="1"/>
        <end position="26"/>
    </location>
</feature>
<evidence type="ECO:0000259" key="7">
    <source>
        <dbReference type="Pfam" id="PF14200"/>
    </source>
</evidence>
<evidence type="ECO:0000256" key="4">
    <source>
        <dbReference type="ARBA" id="ARBA00023295"/>
    </source>
</evidence>
<dbReference type="InterPro" id="IPR000772">
    <property type="entry name" value="Ricin_B_lectin"/>
</dbReference>
<evidence type="ECO:0000256" key="3">
    <source>
        <dbReference type="ARBA" id="ARBA00022801"/>
    </source>
</evidence>
<dbReference type="HOGENOM" id="CLU_009397_2_0_6"/>